<evidence type="ECO:0000256" key="14">
    <source>
        <dbReference type="ARBA" id="ARBA00093297"/>
    </source>
</evidence>
<dbReference type="Gene3D" id="3.40.1310.10">
    <property type="match status" value="1"/>
</dbReference>
<keyword evidence="6 15" id="KW-0547">Nucleotide-binding</keyword>
<evidence type="ECO:0000256" key="7">
    <source>
        <dbReference type="ARBA" id="ARBA00022801"/>
    </source>
</evidence>
<evidence type="ECO:0000256" key="12">
    <source>
        <dbReference type="ARBA" id="ARBA00034617"/>
    </source>
</evidence>
<comment type="catalytic activity">
    <reaction evidence="13 15 16">
        <text>ATP + H2O = ADP + phosphate + H(+)</text>
        <dbReference type="Rhea" id="RHEA:13065"/>
        <dbReference type="ChEBI" id="CHEBI:15377"/>
        <dbReference type="ChEBI" id="CHEBI:15378"/>
        <dbReference type="ChEBI" id="CHEBI:30616"/>
        <dbReference type="ChEBI" id="CHEBI:43474"/>
        <dbReference type="ChEBI" id="CHEBI:456216"/>
        <dbReference type="EC" id="5.6.2.4"/>
    </reaction>
</comment>
<dbReference type="InterPro" id="IPR027417">
    <property type="entry name" value="P-loop_NTPase"/>
</dbReference>
<feature type="short sequence motif" description="Nuclear export signal" evidence="15">
    <location>
        <begin position="102"/>
        <end position="111"/>
    </location>
</feature>
<keyword evidence="5 15" id="KW-0235">DNA replication</keyword>
<dbReference type="EMBL" id="MH777161">
    <property type="protein sequence ID" value="AYA93432.1"/>
    <property type="molecule type" value="Genomic_DNA"/>
</dbReference>
<evidence type="ECO:0000256" key="16">
    <source>
        <dbReference type="PIRNR" id="PIRNR003383"/>
    </source>
</evidence>
<keyword evidence="9 15" id="KW-0067">ATP-binding</keyword>
<evidence type="ECO:0000256" key="3">
    <source>
        <dbReference type="ARBA" id="ARBA00022553"/>
    </source>
</evidence>
<feature type="region of interest" description="Disordered" evidence="17">
    <location>
        <begin position="122"/>
        <end position="154"/>
    </location>
</feature>
<dbReference type="InterPro" id="IPR046935">
    <property type="entry name" value="PPV_E1_DBD_sf"/>
</dbReference>
<keyword evidence="7 15" id="KW-0378">Hydrolase</keyword>
<proteinExistence type="inferred from homology"/>
<reference evidence="19" key="1">
    <citation type="journal article" date="2018" name="Nat. Med.">
        <title>Expanded skin virome in DOCK8-deficient patients.</title>
        <authorList>
            <consortium name="NISC Comparative Sequencing Program"/>
            <person name="Tirosh O."/>
            <person name="Conlan S."/>
            <person name="Deming C."/>
            <person name="Lee-Lin S.Q."/>
            <person name="Huang X."/>
            <person name="Su H.C."/>
            <person name="Freeman A.F."/>
            <person name="Segre J.A."/>
            <person name="Kong H.H."/>
        </authorList>
    </citation>
    <scope>NUCLEOTIDE SEQUENCE</scope>
    <source>
        <strain evidence="19">HPV-mSK_013</strain>
    </source>
</reference>
<evidence type="ECO:0000256" key="5">
    <source>
        <dbReference type="ARBA" id="ARBA00022705"/>
    </source>
</evidence>
<feature type="short sequence motif" description="Nuclear localization signal" evidence="15">
    <location>
        <begin position="85"/>
        <end position="87"/>
    </location>
</feature>
<dbReference type="SUPFAM" id="SSF55464">
    <property type="entry name" value="Origin of replication-binding domain, RBD-like"/>
    <property type="match status" value="1"/>
</dbReference>
<dbReference type="GO" id="GO:0003677">
    <property type="term" value="F:DNA binding"/>
    <property type="evidence" value="ECO:0007669"/>
    <property type="project" value="UniProtKB-UniRule"/>
</dbReference>
<keyword evidence="4 15" id="KW-1048">Host nucleus</keyword>
<keyword evidence="8 15" id="KW-0347">Helicase</keyword>
<keyword evidence="11 15" id="KW-0413">Isomerase</keyword>
<keyword evidence="3 15" id="KW-0597">Phosphoprotein</keyword>
<comment type="caution">
    <text evidence="15">Lacks conserved residue(s) required for the propagation of feature annotation.</text>
</comment>
<comment type="catalytic activity">
    <reaction evidence="12 15">
        <text>Couples ATP hydrolysis with the unwinding of duplex DNA by translocating in the 3'-5' direction.</text>
        <dbReference type="EC" id="5.6.2.4"/>
    </reaction>
</comment>
<gene>
    <name evidence="15" type="primary">E1</name>
</gene>
<dbReference type="PROSITE" id="PS51206">
    <property type="entry name" value="SF3_HELICASE_1"/>
    <property type="match status" value="1"/>
</dbReference>
<evidence type="ECO:0000256" key="9">
    <source>
        <dbReference type="ARBA" id="ARBA00022840"/>
    </source>
</evidence>
<dbReference type="Pfam" id="PF20450">
    <property type="entry name" value="PPV_E1_DBD"/>
    <property type="match status" value="1"/>
</dbReference>
<feature type="modified residue" description="Phosphoserine; by host" evidence="15">
    <location>
        <position position="92"/>
    </location>
</feature>
<evidence type="ECO:0000256" key="13">
    <source>
        <dbReference type="ARBA" id="ARBA00048988"/>
    </source>
</evidence>
<dbReference type="Gene3D" id="1.10.10.510">
    <property type="entry name" value="Zinc finger, large T-antigen D1 domain"/>
    <property type="match status" value="1"/>
</dbReference>
<comment type="subunit">
    <text evidence="15">Can form hexamers. Interacts with E2 protein; this interaction increases E1 DNA binding specificity. Interacts with host DNA polymerase subunit POLA2. Interacts with host single stranded DNA-binding protein RPA1. Interacts with host TOP1; this interaction stimulates the enzymatic activity of TOP1.</text>
</comment>
<dbReference type="EC" id="5.6.2.4" evidence="15 16"/>
<evidence type="ECO:0000256" key="8">
    <source>
        <dbReference type="ARBA" id="ARBA00022806"/>
    </source>
</evidence>
<organism evidence="19">
    <name type="scientific">Human papillomavirus</name>
    <dbReference type="NCBI Taxonomy" id="10566"/>
    <lineage>
        <taxon>Viruses</taxon>
        <taxon>Monodnaviria</taxon>
        <taxon>Shotokuvirae</taxon>
        <taxon>Cossaviricota</taxon>
        <taxon>Papovaviricetes</taxon>
        <taxon>Zurhausenvirales</taxon>
        <taxon>Papillomaviridae</taxon>
    </lineage>
</organism>
<dbReference type="HAMAP" id="MF_04000">
    <property type="entry name" value="PPV_E1"/>
    <property type="match status" value="1"/>
</dbReference>
<dbReference type="InterPro" id="IPR001177">
    <property type="entry name" value="PPV_DNA_helicase_E1_C"/>
</dbReference>
<dbReference type="GO" id="GO:0016887">
    <property type="term" value="F:ATP hydrolysis activity"/>
    <property type="evidence" value="ECO:0007669"/>
    <property type="project" value="RHEA"/>
</dbReference>
<comment type="function">
    <text evidence="16">ATP-dependent DNA helicase required for initiation of viral DNA replication. It forms a complex with the viral E2 protein. The E1-E2 complex binds to the replication origin which contains binding sites for both proteins.</text>
</comment>
<keyword evidence="10 15" id="KW-0238">DNA-binding</keyword>
<comment type="PTM">
    <text evidence="15">Phosphorylated.</text>
</comment>
<evidence type="ECO:0000256" key="2">
    <source>
        <dbReference type="ARBA" id="ARBA00022518"/>
    </source>
</evidence>
<evidence type="ECO:0000256" key="15">
    <source>
        <dbReference type="HAMAP-Rule" id="MF_04000"/>
    </source>
</evidence>
<dbReference type="InterPro" id="IPR014015">
    <property type="entry name" value="Helicase_SF3_DNA-vir"/>
</dbReference>
<evidence type="ECO:0000256" key="11">
    <source>
        <dbReference type="ARBA" id="ARBA00023235"/>
    </source>
</evidence>
<comment type="similarity">
    <text evidence="15 16">Belongs to the papillomaviridae E1 protein family.</text>
</comment>
<feature type="domain" description="SF3 helicase" evidence="18">
    <location>
        <begin position="413"/>
        <end position="563"/>
    </location>
</feature>
<dbReference type="Pfam" id="PF00524">
    <property type="entry name" value="PPV_E1_N"/>
    <property type="match status" value="1"/>
</dbReference>
<dbReference type="InterPro" id="IPR016393">
    <property type="entry name" value="Rep_E1_papillomaV"/>
</dbReference>
<dbReference type="InterPro" id="IPR046832">
    <property type="entry name" value="PPV_E1_DBD"/>
</dbReference>
<dbReference type="GO" id="GO:0043138">
    <property type="term" value="F:3'-5' DNA helicase activity"/>
    <property type="evidence" value="ECO:0007669"/>
    <property type="project" value="UniProtKB-UniRule"/>
</dbReference>
<dbReference type="Gene3D" id="3.40.50.300">
    <property type="entry name" value="P-loop containing nucleotide triphosphate hydrolases"/>
    <property type="match status" value="1"/>
</dbReference>
<dbReference type="InterPro" id="IPR014000">
    <property type="entry name" value="PPV_DNA_helicase_E1_N"/>
</dbReference>
<keyword evidence="2 15" id="KW-0244">Early protein</keyword>
<dbReference type="GO" id="GO:0042025">
    <property type="term" value="C:host cell nucleus"/>
    <property type="evidence" value="ECO:0007669"/>
    <property type="project" value="UniProtKB-SubCell"/>
</dbReference>
<comment type="function">
    <text evidence="14 15">ATP-dependent DNA 3'-5' helicase required for initiation of viral DNA replication. It forms a complex with the viral E2 protein. The E1-E2 complex binds to the replication origin which contains binding sites for both proteins. During the initial step, a dimer of E1 interacts with a dimer of protein E2 leading to a complex that binds the viral origin of replication with high specificity. Then, a second dimer of E1 displaces the E2 dimer in an ATP-dependent manner to form the E1 tetramer. Following this, two E1 monomers are added to each half of the site, which results in the formation of two E1 trimers on the viral ori. Subsequently, two hexamers will be created. The double hexamer acts as a bi-directional helicase machinery and unwinds the viral DNA and then recruits the host DNA polymerase to start replication.</text>
</comment>
<evidence type="ECO:0000256" key="6">
    <source>
        <dbReference type="ARBA" id="ARBA00022741"/>
    </source>
</evidence>
<evidence type="ECO:0000256" key="1">
    <source>
        <dbReference type="ARBA" id="ARBA00004147"/>
    </source>
</evidence>
<dbReference type="InterPro" id="IPR037102">
    <property type="entry name" value="Znf_lg_T-Ag_D1_dom_sf"/>
</dbReference>
<dbReference type="GO" id="GO:0005524">
    <property type="term" value="F:ATP binding"/>
    <property type="evidence" value="ECO:0007669"/>
    <property type="project" value="UniProtKB-UniRule"/>
</dbReference>
<protein>
    <recommendedName>
        <fullName evidence="15 16">Replication protein E1</fullName>
        <ecNumber evidence="15 16">5.6.2.4</ecNumber>
    </recommendedName>
    <alternativeName>
        <fullName evidence="15">ATP-dependent helicase E1</fullName>
    </alternativeName>
    <alternativeName>
        <fullName evidence="15">DNA 3'-5' helicase E1</fullName>
    </alternativeName>
</protein>
<accession>A0A385PNL6</accession>
<evidence type="ECO:0000313" key="19">
    <source>
        <dbReference type="EMBL" id="AYA93432.1"/>
    </source>
</evidence>
<dbReference type="PIRSF" id="PIRSF003383">
    <property type="entry name" value="Rep_E1_papillomaV"/>
    <property type="match status" value="1"/>
</dbReference>
<dbReference type="Pfam" id="PF00519">
    <property type="entry name" value="PPV_E1_C"/>
    <property type="match status" value="1"/>
</dbReference>
<dbReference type="GO" id="GO:0006260">
    <property type="term" value="P:DNA replication"/>
    <property type="evidence" value="ECO:0007669"/>
    <property type="project" value="UniProtKB-UniRule"/>
</dbReference>
<evidence type="ECO:0000256" key="17">
    <source>
        <dbReference type="SAM" id="MobiDB-lite"/>
    </source>
</evidence>
<evidence type="ECO:0000259" key="18">
    <source>
        <dbReference type="PROSITE" id="PS51206"/>
    </source>
</evidence>
<sequence length="609" mass="69620">MGDNKPGTNISESLEGCSDWYIVREAECNDSVDTLNDLEELFDNSTGSNISNLIDDFDEVDQGNSLALFNEQFTEDCNKAIAELKRKYATPSPKKNCADIDLSPRLQTVSLSSQKNSKRRLFNDSGIAENEAEDSVEEQVETGTENNNGAGDKGGENIVQLLRSSNSRAIFLAKFKSVFGVSYNELTRPFKSNKTMCDIWVVAVYGANDEMLDASKHLLEQQCTYILQKNYEIICLYLLHFKTGKCRDTITKLFCSILNVNEIQIICDPPKHRSIATALYFYKCTTGNAAYSKGTIPEWITKQLMVEHQAATASESFDFSEMVQWAYDHDFTEEPAIAYEYALLAQTNSNAAAWLNHNNQVKFVRDCAYMCKLYKRQEMKEMSMSDWIWKCCKKYEGEGDWKVIPQFLKYQQVNFIAFLSALKPFLKGTPKKNCILFFGKPNTGKSYFVYSLIHFLQGRVVSYMNSHSQFWIQPLLECKIGLIDDVTYSCWSFMDVHMRTGLDGNPISIDSKHKAPQQMRLPPLLVTSNIDLHKEQSLVYLHSRVVAFEFTKEMPFNDNGEPVYKITDLSWKYFFIKLARQLELSADEEQDGETERTLRCCARSSIDTI</sequence>
<feature type="modified residue" description="Phosphoserine; by host" evidence="15">
    <location>
        <position position="103"/>
    </location>
</feature>
<feature type="binding site" evidence="15">
    <location>
        <begin position="439"/>
        <end position="446"/>
    </location>
    <ligand>
        <name>ATP</name>
        <dbReference type="ChEBI" id="CHEBI:30616"/>
    </ligand>
</feature>
<name>A0A385PNL6_9PAPI</name>
<comment type="subcellular location">
    <subcellularLocation>
        <location evidence="1 15">Host nucleus</location>
    </subcellularLocation>
</comment>
<evidence type="ECO:0000256" key="4">
    <source>
        <dbReference type="ARBA" id="ARBA00022562"/>
    </source>
</evidence>
<evidence type="ECO:0000256" key="10">
    <source>
        <dbReference type="ARBA" id="ARBA00023125"/>
    </source>
</evidence>
<feature type="compositionally biased region" description="Acidic residues" evidence="17">
    <location>
        <begin position="130"/>
        <end position="140"/>
    </location>
</feature>
<dbReference type="SUPFAM" id="SSF52540">
    <property type="entry name" value="P-loop containing nucleoside triphosphate hydrolases"/>
    <property type="match status" value="1"/>
</dbReference>